<dbReference type="InterPro" id="IPR031807">
    <property type="entry name" value="HicB-like"/>
</dbReference>
<dbReference type="KEGG" id="bcm:Bcenmc03_1712"/>
<dbReference type="EMBL" id="CP000958">
    <property type="protein sequence ID" value="ACA90882.1"/>
    <property type="molecule type" value="Genomic_DNA"/>
</dbReference>
<evidence type="ECO:0000313" key="2">
    <source>
        <dbReference type="EMBL" id="ACA90882.1"/>
    </source>
</evidence>
<dbReference type="RefSeq" id="WP_012328542.1">
    <property type="nucleotide sequence ID" value="NC_010508.1"/>
</dbReference>
<name>B1K1N2_BURO0</name>
<evidence type="ECO:0000313" key="3">
    <source>
        <dbReference type="Proteomes" id="UP000002169"/>
    </source>
</evidence>
<dbReference type="HOGENOM" id="CLU_114047_1_0_4"/>
<sequence>MKYPVYITHHGNPRYRGALPDFPEIDVEGDSYGELQAAAARQVMACYDRSARLVPPPTTDMAILQASDVDRGNGIWRFFDIDLTGVTSSSVRIALCLPKRIVRDIDMTASALRMTRDAFVSMACANAADRSAQHRDVRFEPVAKSLSEAGRWCDAPRMTPDGWCGHWEKVR</sequence>
<dbReference type="Proteomes" id="UP000002169">
    <property type="component" value="Chromosome 1"/>
</dbReference>
<feature type="domain" description="HicB-like antitoxin of toxin-antitoxin system" evidence="1">
    <location>
        <begin position="3"/>
        <end position="122"/>
    </location>
</feature>
<gene>
    <name evidence="2" type="ordered locus">Bcenmc03_1712</name>
</gene>
<proteinExistence type="predicted"/>
<accession>B1K1N2</accession>
<dbReference type="AlphaFoldDB" id="B1K1N2"/>
<protein>
    <recommendedName>
        <fullName evidence="1">HicB-like antitoxin of toxin-antitoxin system domain-containing protein</fullName>
    </recommendedName>
</protein>
<evidence type="ECO:0000259" key="1">
    <source>
        <dbReference type="Pfam" id="PF15919"/>
    </source>
</evidence>
<organism evidence="2 3">
    <name type="scientific">Burkholderia orbicola (strain MC0-3)</name>
    <dbReference type="NCBI Taxonomy" id="406425"/>
    <lineage>
        <taxon>Bacteria</taxon>
        <taxon>Pseudomonadati</taxon>
        <taxon>Pseudomonadota</taxon>
        <taxon>Betaproteobacteria</taxon>
        <taxon>Burkholderiales</taxon>
        <taxon>Burkholderiaceae</taxon>
        <taxon>Burkholderia</taxon>
        <taxon>Burkholderia cepacia complex</taxon>
        <taxon>Burkholderia orbicola</taxon>
    </lineage>
</organism>
<reference evidence="3" key="1">
    <citation type="submission" date="2008-02" db="EMBL/GenBank/DDBJ databases">
        <title>Complete sequence of chromosome 1 of Burkholderia cenocepacia MC0-3.</title>
        <authorList>
            <person name="Copeland A."/>
            <person name="Lucas S."/>
            <person name="Lapidus A."/>
            <person name="Barry K."/>
            <person name="Bruce D."/>
            <person name="Goodwin L."/>
            <person name="Glavina del Rio T."/>
            <person name="Dalin E."/>
            <person name="Tice H."/>
            <person name="Pitluck S."/>
            <person name="Chain P."/>
            <person name="Malfatti S."/>
            <person name="Shin M."/>
            <person name="Vergez L."/>
            <person name="Schmutz J."/>
            <person name="Larimer F."/>
            <person name="Land M."/>
            <person name="Hauser L."/>
            <person name="Kyrpides N."/>
            <person name="Mikhailova N."/>
            <person name="Tiedje J."/>
            <person name="Richardson P."/>
        </authorList>
    </citation>
    <scope>NUCLEOTIDE SEQUENCE [LARGE SCALE GENOMIC DNA]</scope>
    <source>
        <strain evidence="3">MC0-3</strain>
    </source>
</reference>
<dbReference type="Pfam" id="PF15919">
    <property type="entry name" value="HicB_lk_antitox"/>
    <property type="match status" value="1"/>
</dbReference>